<name>A0A9W4CWZ3_BLUGR</name>
<proteinExistence type="predicted"/>
<accession>A0A9W4CWZ3</accession>
<comment type="caution">
    <text evidence="1">The sequence shown here is derived from an EMBL/GenBank/DDBJ whole genome shotgun (WGS) entry which is preliminary data.</text>
</comment>
<organism evidence="1 2">
    <name type="scientific">Blumeria graminis f. sp. triticale</name>
    <dbReference type="NCBI Taxonomy" id="1689686"/>
    <lineage>
        <taxon>Eukaryota</taxon>
        <taxon>Fungi</taxon>
        <taxon>Dikarya</taxon>
        <taxon>Ascomycota</taxon>
        <taxon>Pezizomycotina</taxon>
        <taxon>Leotiomycetes</taxon>
        <taxon>Erysiphales</taxon>
        <taxon>Erysiphaceae</taxon>
        <taxon>Blumeria</taxon>
    </lineage>
</organism>
<gene>
    <name evidence="1" type="ORF">BGTH12_LOCUS1641</name>
</gene>
<evidence type="ECO:0000313" key="2">
    <source>
        <dbReference type="Proteomes" id="UP000683417"/>
    </source>
</evidence>
<protein>
    <submittedName>
        <fullName evidence="1">BgTH12-07463</fullName>
    </submittedName>
</protein>
<dbReference type="AlphaFoldDB" id="A0A9W4CWZ3"/>
<dbReference type="Proteomes" id="UP000683417">
    <property type="component" value="Unassembled WGS sequence"/>
</dbReference>
<dbReference type="EMBL" id="CAJHIT010000003">
    <property type="protein sequence ID" value="CAD6500283.1"/>
    <property type="molecule type" value="Genomic_DNA"/>
</dbReference>
<sequence>MRLLHVYLKIKGTPLLPRLTQ</sequence>
<reference evidence="1" key="1">
    <citation type="submission" date="2020-10" db="EMBL/GenBank/DDBJ databases">
        <authorList>
            <person name="Muller C M."/>
        </authorList>
    </citation>
    <scope>NUCLEOTIDE SEQUENCE</scope>
    <source>
        <strain evidence="1">THUN-12</strain>
    </source>
</reference>
<evidence type="ECO:0000313" key="1">
    <source>
        <dbReference type="EMBL" id="CAD6500283.1"/>
    </source>
</evidence>